<evidence type="ECO:0000259" key="6">
    <source>
        <dbReference type="PROSITE" id="PS51767"/>
    </source>
</evidence>
<dbReference type="OrthoDB" id="1258937at2759"/>
<protein>
    <recommendedName>
        <fullName evidence="6">Peptidase A1 domain-containing protein</fullName>
    </recommendedName>
</protein>
<dbReference type="GO" id="GO:0006508">
    <property type="term" value="P:proteolysis"/>
    <property type="evidence" value="ECO:0007669"/>
    <property type="project" value="InterPro"/>
</dbReference>
<evidence type="ECO:0000256" key="4">
    <source>
        <dbReference type="ARBA" id="ARBA00022729"/>
    </source>
</evidence>
<dbReference type="InterPro" id="IPR032861">
    <property type="entry name" value="TAXi_N"/>
</dbReference>
<dbReference type="Pfam" id="PF14541">
    <property type="entry name" value="TAXi_C"/>
    <property type="match status" value="2"/>
</dbReference>
<gene>
    <name evidence="7" type="ORF">Cgig2_008130</name>
</gene>
<comment type="subcellular location">
    <subcellularLocation>
        <location evidence="1">Secreted</location>
        <location evidence="1">Extracellular space</location>
    </subcellularLocation>
</comment>
<dbReference type="GO" id="GO:0004190">
    <property type="term" value="F:aspartic-type endopeptidase activity"/>
    <property type="evidence" value="ECO:0007669"/>
    <property type="project" value="InterPro"/>
</dbReference>
<dbReference type="PANTHER" id="PTHR47965">
    <property type="entry name" value="ASPARTYL PROTEASE-RELATED"/>
    <property type="match status" value="1"/>
</dbReference>
<evidence type="ECO:0000256" key="2">
    <source>
        <dbReference type="ARBA" id="ARBA00007447"/>
    </source>
</evidence>
<dbReference type="InterPro" id="IPR021109">
    <property type="entry name" value="Peptidase_aspartic_dom_sf"/>
</dbReference>
<keyword evidence="3" id="KW-0964">Secreted</keyword>
<keyword evidence="8" id="KW-1185">Reference proteome</keyword>
<dbReference type="FunFam" id="2.40.70.10:FF:000041">
    <property type="entry name" value="Basic 7S globulin"/>
    <property type="match status" value="1"/>
</dbReference>
<dbReference type="EMBL" id="JAKOGI010000001">
    <property type="protein sequence ID" value="KAJ8453246.1"/>
    <property type="molecule type" value="Genomic_DNA"/>
</dbReference>
<evidence type="ECO:0000256" key="3">
    <source>
        <dbReference type="ARBA" id="ARBA00022525"/>
    </source>
</evidence>
<evidence type="ECO:0000256" key="5">
    <source>
        <dbReference type="SAM" id="SignalP"/>
    </source>
</evidence>
<accession>A0A9Q1L2L3</accession>
<dbReference type="Gene3D" id="2.40.70.10">
    <property type="entry name" value="Acid Proteases"/>
    <property type="match status" value="4"/>
</dbReference>
<dbReference type="InterPro" id="IPR033868">
    <property type="entry name" value="Xylanase_inhibitor_I-like"/>
</dbReference>
<comment type="caution">
    <text evidence="7">The sequence shown here is derived from an EMBL/GenBank/DDBJ whole genome shotgun (WGS) entry which is preliminary data.</text>
</comment>
<reference evidence="7" key="1">
    <citation type="submission" date="2022-04" db="EMBL/GenBank/DDBJ databases">
        <title>Carnegiea gigantea Genome sequencing and assembly v2.</title>
        <authorList>
            <person name="Copetti D."/>
            <person name="Sanderson M.J."/>
            <person name="Burquez A."/>
            <person name="Wojciechowski M.F."/>
        </authorList>
    </citation>
    <scope>NUCLEOTIDE SEQUENCE</scope>
    <source>
        <strain evidence="7">SGP5-SGP5p</strain>
        <tissue evidence="7">Aerial part</tissue>
    </source>
</reference>
<evidence type="ECO:0000313" key="7">
    <source>
        <dbReference type="EMBL" id="KAJ8453246.1"/>
    </source>
</evidence>
<feature type="chain" id="PRO_5040217154" description="Peptidase A1 domain-containing protein" evidence="5">
    <location>
        <begin position="21"/>
        <end position="879"/>
    </location>
</feature>
<dbReference type="PROSITE" id="PS51767">
    <property type="entry name" value="PEPTIDASE_A1"/>
    <property type="match status" value="1"/>
</dbReference>
<comment type="similarity">
    <text evidence="2">Belongs to the peptidase A1 family.</text>
</comment>
<dbReference type="InterPro" id="IPR032799">
    <property type="entry name" value="TAXi_C"/>
</dbReference>
<dbReference type="CDD" id="cd05489">
    <property type="entry name" value="xylanase_inhibitor_I_like"/>
    <property type="match status" value="1"/>
</dbReference>
<dbReference type="Proteomes" id="UP001153076">
    <property type="component" value="Unassembled WGS sequence"/>
</dbReference>
<dbReference type="InterPro" id="IPR001461">
    <property type="entry name" value="Aspartic_peptidase_A1"/>
</dbReference>
<dbReference type="PANTHER" id="PTHR47965:SF6">
    <property type="entry name" value="ASPARTIC PROTEINASE GIP1-RELATED"/>
    <property type="match status" value="1"/>
</dbReference>
<sequence>MAKFLYLTCCFLALSCFSFAAQPPKALVAPITQPDPSSSLLAITLNQKEKLVIDIQSPFSWHHCSKGFPLVSCHTSQCVAAQSYKPPFCHLEVPKIPLKTPSCTCSTSPSNSITKTCASSQLTYTNVSVSSTDGHNPLARVGYSKVFMSCAPETLFKALPKGSSGIASLSKGPLSLVSQFSTSKAPKKFGLCLADQGVAFFGEGPFFLLPPPGRDVTQLLGSTPLLKHPIDPLGYYIGLKGISVDGQAVKFLKRMLTFDALGNGGVKLSTTAPYTTLRSHIYRAFAGLFSRLTRGIPRVPKVAPFDLCLNSTNLVPTRVGYRVPQIDLELSSGGNWTIFGFNSLAQVSSDVACLAFVDGGERAEQAMVIGLHQMQQNFLHFDLVKSRLGFSSLLFFFQTTCNNFNFTSGVNYCPFQHSTVFSNYHYIFPSMSPLNTPNLLLLCSLLIFSIHPPSFQASFLTPISKDKHTRQYTTTLLLKTPLQPTKLIIDLGASFAWVDCQNNYTSSTYQHTPCNSTLCHDLNSLACANCYTPAAPDCGNFTCALFPENSITGNASIDDAMIDTLAIPTTDGSNPGQIQVIPGFVFSCSKSYLLKGLAQGVVGLLGLGRANYSFPRQVSRDFSRPNVFALCLPGSAQPNVTGVGVYGSMGPYNFLPGIDLSESLIYTPLIVNPCTDSIITYANQNSDQYFIGVTAVKIDGKEVPLNKTLLAVDQTSGIGGTKISTVHPYTRMESSILKAFTAAFDNAASTMNLTRVNAVKPFSVCYSADGITSTRVGPAVPNVDLVLQSDDVVWRIFGANSMVRISRKHLDAWCLGFVDGGPINYEYDHKQAIQIGGLQLEDNLLQFDLENNRLGFSSSVLLRQTTCANFNFKTNNSIS</sequence>
<organism evidence="7 8">
    <name type="scientific">Carnegiea gigantea</name>
    <dbReference type="NCBI Taxonomy" id="171969"/>
    <lineage>
        <taxon>Eukaryota</taxon>
        <taxon>Viridiplantae</taxon>
        <taxon>Streptophyta</taxon>
        <taxon>Embryophyta</taxon>
        <taxon>Tracheophyta</taxon>
        <taxon>Spermatophyta</taxon>
        <taxon>Magnoliopsida</taxon>
        <taxon>eudicotyledons</taxon>
        <taxon>Gunneridae</taxon>
        <taxon>Pentapetalae</taxon>
        <taxon>Caryophyllales</taxon>
        <taxon>Cactineae</taxon>
        <taxon>Cactaceae</taxon>
        <taxon>Cactoideae</taxon>
        <taxon>Echinocereeae</taxon>
        <taxon>Carnegiea</taxon>
    </lineage>
</organism>
<evidence type="ECO:0000256" key="1">
    <source>
        <dbReference type="ARBA" id="ARBA00004239"/>
    </source>
</evidence>
<dbReference type="Pfam" id="PF14543">
    <property type="entry name" value="TAXi_N"/>
    <property type="match status" value="2"/>
</dbReference>
<dbReference type="GO" id="GO:0005576">
    <property type="term" value="C:extracellular region"/>
    <property type="evidence" value="ECO:0007669"/>
    <property type="project" value="UniProtKB-SubCell"/>
</dbReference>
<name>A0A9Q1L2L3_9CARY</name>
<keyword evidence="4 5" id="KW-0732">Signal</keyword>
<proteinExistence type="inferred from homology"/>
<dbReference type="PROSITE" id="PS51257">
    <property type="entry name" value="PROKAR_LIPOPROTEIN"/>
    <property type="match status" value="1"/>
</dbReference>
<dbReference type="AlphaFoldDB" id="A0A9Q1L2L3"/>
<dbReference type="InterPro" id="IPR033121">
    <property type="entry name" value="PEPTIDASE_A1"/>
</dbReference>
<feature type="domain" description="Peptidase A1" evidence="6">
    <location>
        <begin position="472"/>
        <end position="857"/>
    </location>
</feature>
<dbReference type="SUPFAM" id="SSF50630">
    <property type="entry name" value="Acid proteases"/>
    <property type="match status" value="2"/>
</dbReference>
<evidence type="ECO:0000313" key="8">
    <source>
        <dbReference type="Proteomes" id="UP001153076"/>
    </source>
</evidence>
<feature type="signal peptide" evidence="5">
    <location>
        <begin position="1"/>
        <end position="20"/>
    </location>
</feature>